<comment type="caution">
    <text evidence="1">The sequence shown here is derived from an EMBL/GenBank/DDBJ whole genome shotgun (WGS) entry which is preliminary data.</text>
</comment>
<evidence type="ECO:0000313" key="2">
    <source>
        <dbReference type="Proteomes" id="UP000770785"/>
    </source>
</evidence>
<dbReference type="Proteomes" id="UP000770785">
    <property type="component" value="Unassembled WGS sequence"/>
</dbReference>
<organism evidence="1 2">
    <name type="scientific">Neolewinella antarctica</name>
    <dbReference type="NCBI Taxonomy" id="442734"/>
    <lineage>
        <taxon>Bacteria</taxon>
        <taxon>Pseudomonadati</taxon>
        <taxon>Bacteroidota</taxon>
        <taxon>Saprospiria</taxon>
        <taxon>Saprospirales</taxon>
        <taxon>Lewinellaceae</taxon>
        <taxon>Neolewinella</taxon>
    </lineage>
</organism>
<sequence>MPQHTTLTFFRYQGVQNRFWAISQMGIARLALANVPGLRFGRLLGSGGGNGFSLKPNFGVYAYLGHWESREAGDTFLRENEWLKTTDAHVQERLTVHLSPTMSHGTWSGEQPFDSDPAAYDPNAPVAVITRATINPARLTEFWSHVPRTSASLEDQADHLFSIGVGEFPVFMQATFSIWTNGKAMQNFAYKSRYHKEVVKLTRERGWHKEEMFTRFTILGAEGHWTGLDLSRLGL</sequence>
<protein>
    <recommendedName>
        <fullName evidence="3">Spheroidene monooxygenase</fullName>
    </recommendedName>
</protein>
<dbReference type="InterPro" id="IPR049574">
    <property type="entry name" value="CrtA-like"/>
</dbReference>
<accession>A0ABX0XFJ0</accession>
<keyword evidence="2" id="KW-1185">Reference proteome</keyword>
<reference evidence="1 2" key="1">
    <citation type="submission" date="2020-03" db="EMBL/GenBank/DDBJ databases">
        <title>Genomic Encyclopedia of Type Strains, Phase IV (KMG-IV): sequencing the most valuable type-strain genomes for metagenomic binning, comparative biology and taxonomic classification.</title>
        <authorList>
            <person name="Goeker M."/>
        </authorList>
    </citation>
    <scope>NUCLEOTIDE SEQUENCE [LARGE SCALE GENOMIC DNA]</scope>
    <source>
        <strain evidence="1 2">DSM 105096</strain>
    </source>
</reference>
<gene>
    <name evidence="1" type="ORF">GGR27_003608</name>
</gene>
<evidence type="ECO:0000313" key="1">
    <source>
        <dbReference type="EMBL" id="NJC28089.1"/>
    </source>
</evidence>
<name>A0ABX0XFJ0_9BACT</name>
<proteinExistence type="predicted"/>
<dbReference type="EMBL" id="JAATJH010000008">
    <property type="protein sequence ID" value="NJC28089.1"/>
    <property type="molecule type" value="Genomic_DNA"/>
</dbReference>
<dbReference type="RefSeq" id="WP_168039779.1">
    <property type="nucleotide sequence ID" value="NZ_JAATJH010000008.1"/>
</dbReference>
<dbReference type="CDD" id="cd21650">
    <property type="entry name" value="CrtA-like"/>
    <property type="match status" value="1"/>
</dbReference>
<evidence type="ECO:0008006" key="3">
    <source>
        <dbReference type="Google" id="ProtNLM"/>
    </source>
</evidence>